<accession>A0A399JCH8</accession>
<evidence type="ECO:0000313" key="3">
    <source>
        <dbReference type="Proteomes" id="UP000265419"/>
    </source>
</evidence>
<gene>
    <name evidence="2" type="ORF">DWB68_08500</name>
</gene>
<feature type="compositionally biased region" description="Pro residues" evidence="1">
    <location>
        <begin position="120"/>
        <end position="129"/>
    </location>
</feature>
<feature type="compositionally biased region" description="Basic residues" evidence="1">
    <location>
        <begin position="56"/>
        <end position="69"/>
    </location>
</feature>
<proteinExistence type="predicted"/>
<feature type="compositionally biased region" description="Basic residues" evidence="1">
    <location>
        <begin position="14"/>
        <end position="23"/>
    </location>
</feature>
<dbReference type="Proteomes" id="UP000265419">
    <property type="component" value="Unassembled WGS sequence"/>
</dbReference>
<dbReference type="EMBL" id="QQXK01000014">
    <property type="protein sequence ID" value="RII42257.1"/>
    <property type="molecule type" value="Genomic_DNA"/>
</dbReference>
<evidence type="ECO:0000313" key="2">
    <source>
        <dbReference type="EMBL" id="RII42257.1"/>
    </source>
</evidence>
<name>A0A399JCH8_9MICC</name>
<reference evidence="2 3" key="1">
    <citation type="submission" date="2018-07" db="EMBL/GenBank/DDBJ databases">
        <title>Arthrobacter sp. nov., isolated from raw cow's milk with high bacterial count.</title>
        <authorList>
            <person name="Hahne J."/>
            <person name="Isele D."/>
            <person name="Lipski A."/>
        </authorList>
    </citation>
    <scope>NUCLEOTIDE SEQUENCE [LARGE SCALE GENOMIC DNA]</scope>
    <source>
        <strain evidence="2 3">JZ R-35</strain>
    </source>
</reference>
<keyword evidence="3" id="KW-1185">Reference proteome</keyword>
<sequence length="129" mass="14474">MVERSEGEGLLPPRWRRRSRHRALLPGERTAQQTRPAPNHRHCPRARGSTRPTPARTHHRPGRPPRRPHAPGPTPIARSTTPPQRHRPRSSLHRGRPRPRTPGPALPAQQVPGPVEPCLTPSPPRCSPH</sequence>
<feature type="compositionally biased region" description="Basic residues" evidence="1">
    <location>
        <begin position="84"/>
        <end position="99"/>
    </location>
</feature>
<evidence type="ECO:0000256" key="1">
    <source>
        <dbReference type="SAM" id="MobiDB-lite"/>
    </source>
</evidence>
<protein>
    <submittedName>
        <fullName evidence="2">Uncharacterized protein</fullName>
    </submittedName>
</protein>
<feature type="region of interest" description="Disordered" evidence="1">
    <location>
        <begin position="1"/>
        <end position="129"/>
    </location>
</feature>
<dbReference type="AlphaFoldDB" id="A0A399JCH8"/>
<comment type="caution">
    <text evidence="2">The sequence shown here is derived from an EMBL/GenBank/DDBJ whole genome shotgun (WGS) entry which is preliminary data.</text>
</comment>
<organism evidence="2 3">
    <name type="scientific">Galactobacter valiniphilus</name>
    <dbReference type="NCBI Taxonomy" id="2676122"/>
    <lineage>
        <taxon>Bacteria</taxon>
        <taxon>Bacillati</taxon>
        <taxon>Actinomycetota</taxon>
        <taxon>Actinomycetes</taxon>
        <taxon>Micrococcales</taxon>
        <taxon>Micrococcaceae</taxon>
        <taxon>Galactobacter</taxon>
    </lineage>
</organism>